<dbReference type="Gene3D" id="1.10.3660.10">
    <property type="entry name" value="6-phosphogluconate dehydrogenase C-terminal like domain"/>
    <property type="match status" value="1"/>
</dbReference>
<protein>
    <submittedName>
        <fullName evidence="4">Prephenate dehydrogenase/arogenate dehydrogenase family protein</fullName>
    </submittedName>
</protein>
<comment type="caution">
    <text evidence="4">The sequence shown here is derived from an EMBL/GenBank/DDBJ whole genome shotgun (WGS) entry which is preliminary data.</text>
</comment>
<dbReference type="Pfam" id="PF20463">
    <property type="entry name" value="PDH_C"/>
    <property type="match status" value="1"/>
</dbReference>
<evidence type="ECO:0000259" key="2">
    <source>
        <dbReference type="PROSITE" id="PS51168"/>
    </source>
</evidence>
<proteinExistence type="predicted"/>
<dbReference type="PANTHER" id="PTHR21363:SF0">
    <property type="entry name" value="PREPHENATE DEHYDROGENASE [NADP(+)]"/>
    <property type="match status" value="1"/>
</dbReference>
<dbReference type="RefSeq" id="WP_268924118.1">
    <property type="nucleotide sequence ID" value="NZ_JAPTGB010000003.1"/>
</dbReference>
<dbReference type="InterPro" id="IPR050812">
    <property type="entry name" value="Preph/Arog_dehydrog"/>
</dbReference>
<dbReference type="InterPro" id="IPR046825">
    <property type="entry name" value="PDH_C"/>
</dbReference>
<dbReference type="Gene3D" id="1.20.59.10">
    <property type="entry name" value="Chorismate mutase"/>
    <property type="match status" value="1"/>
</dbReference>
<accession>A0ABT4IDT2</accession>
<dbReference type="InterPro" id="IPR002701">
    <property type="entry name" value="CM_II_prokaryot"/>
</dbReference>
<dbReference type="PANTHER" id="PTHR21363">
    <property type="entry name" value="PREPHENATE DEHYDROGENASE"/>
    <property type="match status" value="1"/>
</dbReference>
<dbReference type="Pfam" id="PF02153">
    <property type="entry name" value="PDH_N"/>
    <property type="match status" value="1"/>
</dbReference>
<reference evidence="4" key="1">
    <citation type="submission" date="2022-12" db="EMBL/GenBank/DDBJ databases">
        <title>Isolation and characterisation of novel Methanocorpusculum spp. from native Australian herbivores indicates the genus is ancestrally host-associated.</title>
        <authorList>
            <person name="Volmer J.G."/>
            <person name="Soo R.M."/>
            <person name="Evans P.N."/>
            <person name="Hoedt E.C."/>
            <person name="Astorga Alsina A.L."/>
            <person name="Woodcroft B.J."/>
            <person name="Tyson G.W."/>
            <person name="Hugenholtz P."/>
            <person name="Morrison M."/>
        </authorList>
    </citation>
    <scope>NUCLEOTIDE SEQUENCE</scope>
    <source>
        <strain evidence="4">MG</strain>
    </source>
</reference>
<dbReference type="SMART" id="SM00830">
    <property type="entry name" value="CM_2"/>
    <property type="match status" value="1"/>
</dbReference>
<dbReference type="PROSITE" id="PS51168">
    <property type="entry name" value="CHORISMATE_MUT_2"/>
    <property type="match status" value="1"/>
</dbReference>
<dbReference type="SUPFAM" id="SSF48600">
    <property type="entry name" value="Chorismate mutase II"/>
    <property type="match status" value="1"/>
</dbReference>
<name>A0ABT4IDT2_9EURY</name>
<evidence type="ECO:0000313" key="4">
    <source>
        <dbReference type="EMBL" id="MCZ0859896.1"/>
    </source>
</evidence>
<dbReference type="Proteomes" id="UP001141422">
    <property type="component" value="Unassembled WGS sequence"/>
</dbReference>
<evidence type="ECO:0000313" key="5">
    <source>
        <dbReference type="Proteomes" id="UP001141422"/>
    </source>
</evidence>
<feature type="domain" description="Prephenate/arogenate dehydrogenase" evidence="3">
    <location>
        <begin position="97"/>
        <end position="353"/>
    </location>
</feature>
<dbReference type="InterPro" id="IPR036291">
    <property type="entry name" value="NAD(P)-bd_dom_sf"/>
</dbReference>
<dbReference type="EMBL" id="JAPTGB010000003">
    <property type="protein sequence ID" value="MCZ0859896.1"/>
    <property type="molecule type" value="Genomic_DNA"/>
</dbReference>
<gene>
    <name evidence="4" type="ORF">O0S10_01475</name>
</gene>
<dbReference type="SUPFAM" id="SSF51735">
    <property type="entry name" value="NAD(P)-binding Rossmann-fold domains"/>
    <property type="match status" value="1"/>
</dbReference>
<feature type="domain" description="Chorismate mutase" evidence="2">
    <location>
        <begin position="1"/>
        <end position="91"/>
    </location>
</feature>
<dbReference type="InterPro" id="IPR036263">
    <property type="entry name" value="Chorismate_II_sf"/>
</dbReference>
<dbReference type="InterPro" id="IPR008927">
    <property type="entry name" value="6-PGluconate_DH-like_C_sf"/>
</dbReference>
<keyword evidence="1" id="KW-0560">Oxidoreductase</keyword>
<dbReference type="PROSITE" id="PS51176">
    <property type="entry name" value="PDH_ADH"/>
    <property type="match status" value="1"/>
</dbReference>
<organism evidence="4 5">
    <name type="scientific">Methanocorpusculum petauri</name>
    <dbReference type="NCBI Taxonomy" id="3002863"/>
    <lineage>
        <taxon>Archaea</taxon>
        <taxon>Methanobacteriati</taxon>
        <taxon>Methanobacteriota</taxon>
        <taxon>Stenosarchaea group</taxon>
        <taxon>Methanomicrobia</taxon>
        <taxon>Methanomicrobiales</taxon>
        <taxon>Methanocorpusculaceae</taxon>
        <taxon>Methanocorpusculum</taxon>
    </lineage>
</organism>
<dbReference type="Gene3D" id="3.40.50.720">
    <property type="entry name" value="NAD(P)-binding Rossmann-like Domain"/>
    <property type="match status" value="1"/>
</dbReference>
<dbReference type="SUPFAM" id="SSF48179">
    <property type="entry name" value="6-phosphogluconate dehydrogenase C-terminal domain-like"/>
    <property type="match status" value="1"/>
</dbReference>
<keyword evidence="5" id="KW-1185">Reference proteome</keyword>
<evidence type="ECO:0000259" key="3">
    <source>
        <dbReference type="PROSITE" id="PS51176"/>
    </source>
</evidence>
<evidence type="ECO:0000256" key="1">
    <source>
        <dbReference type="ARBA" id="ARBA00023002"/>
    </source>
</evidence>
<dbReference type="InterPro" id="IPR003099">
    <property type="entry name" value="Prephen_DH"/>
</dbReference>
<sequence>MSKENLAPLRAELAEIDRAIVALVGRRNSIAKVIGEEKAKANEEVVVPSVERTVEQRYVDAGTLAGVSAATAVRLARAVIDESVEVQGRLPRHAEPRRICIIGGNGGMGRWLSTFFAARGHEITVVVRDPEHAAYPAVTIADACRTVDVIIVSTPVTVAADILAEIFATGTSALVFDILSVKSPVIPVLRRMAEAGMRVCSVHPMFGPTAAAVAGRNVVVADCGCPSVIEETAALFSGATILRMPVEDHDPIAAYVLGLSHAVNLAFSEALVRSGFSAEVLNAAASTTFRKQTAVSREVSEENAPLYYAIQRENPYNDAAVENLANAVAELRTLDKDAFCKRMQTGAEWYRTK</sequence>
<dbReference type="InterPro" id="IPR046826">
    <property type="entry name" value="PDH_N"/>
</dbReference>
<dbReference type="InterPro" id="IPR036979">
    <property type="entry name" value="CM_dom_sf"/>
</dbReference>
<dbReference type="Pfam" id="PF01817">
    <property type="entry name" value="CM_2"/>
    <property type="match status" value="1"/>
</dbReference>